<protein>
    <recommendedName>
        <fullName evidence="6">AMP-dependent synthetase/ligase domain-containing protein</fullName>
    </recommendedName>
</protein>
<evidence type="ECO:0000256" key="1">
    <source>
        <dbReference type="SAM" id="MobiDB-lite"/>
    </source>
</evidence>
<evidence type="ECO:0000313" key="2">
    <source>
        <dbReference type="EMBL" id="GDY69698.1"/>
    </source>
</evidence>
<dbReference type="EMBL" id="BJHY01000002">
    <property type="protein sequence ID" value="GDY79952.1"/>
    <property type="molecule type" value="Genomic_DNA"/>
</dbReference>
<proteinExistence type="predicted"/>
<dbReference type="PANTHER" id="PTHR36932:SF1">
    <property type="entry name" value="CAPSULAR POLYSACCHARIDE BIOSYNTHESIS PROTEIN"/>
    <property type="match status" value="1"/>
</dbReference>
<dbReference type="Proteomes" id="UP000299211">
    <property type="component" value="Unassembled WGS sequence"/>
</dbReference>
<dbReference type="EMBL" id="BJHX01000002">
    <property type="protein sequence ID" value="GDY69698.1"/>
    <property type="molecule type" value="Genomic_DNA"/>
</dbReference>
<dbReference type="InterPro" id="IPR042099">
    <property type="entry name" value="ANL_N_sf"/>
</dbReference>
<dbReference type="AlphaFoldDB" id="A0A4D4N5W5"/>
<evidence type="ECO:0000313" key="5">
    <source>
        <dbReference type="Proteomes" id="UP000302139"/>
    </source>
</evidence>
<dbReference type="PANTHER" id="PTHR36932">
    <property type="entry name" value="CAPSULAR POLYSACCHARIDE BIOSYNTHESIS PROTEIN"/>
    <property type="match status" value="1"/>
</dbReference>
<comment type="caution">
    <text evidence="3">The sequence shown here is derived from an EMBL/GenBank/DDBJ whole genome shotgun (WGS) entry which is preliminary data.</text>
</comment>
<reference evidence="2 5" key="2">
    <citation type="submission" date="2019-04" db="EMBL/GenBank/DDBJ databases">
        <title>Draft genome sequences of Streptomyces avermitilis NBRC 14893.</title>
        <authorList>
            <person name="Komaki H."/>
            <person name="Tamura T."/>
            <person name="Hosoyama A."/>
        </authorList>
    </citation>
    <scope>NUCLEOTIDE SEQUENCE [LARGE SCALE GENOMIC DNA]</scope>
    <source>
        <strain evidence="2 5">NBRC 14893</strain>
    </source>
</reference>
<feature type="compositionally biased region" description="Low complexity" evidence="1">
    <location>
        <begin position="169"/>
        <end position="182"/>
    </location>
</feature>
<organism evidence="3 4">
    <name type="scientific">Streptomyces avermitilis</name>
    <dbReference type="NCBI Taxonomy" id="33903"/>
    <lineage>
        <taxon>Bacteria</taxon>
        <taxon>Bacillati</taxon>
        <taxon>Actinomycetota</taxon>
        <taxon>Actinomycetes</taxon>
        <taxon>Kitasatosporales</taxon>
        <taxon>Streptomycetaceae</taxon>
        <taxon>Streptomyces</taxon>
    </lineage>
</organism>
<evidence type="ECO:0000313" key="4">
    <source>
        <dbReference type="Proteomes" id="UP000299211"/>
    </source>
</evidence>
<evidence type="ECO:0000313" key="3">
    <source>
        <dbReference type="EMBL" id="GDY79952.1"/>
    </source>
</evidence>
<feature type="region of interest" description="Disordered" evidence="1">
    <location>
        <begin position="169"/>
        <end position="208"/>
    </location>
</feature>
<dbReference type="InterPro" id="IPR053158">
    <property type="entry name" value="CapK_Type1_Caps_Biosynth"/>
</dbReference>
<dbReference type="Gene3D" id="3.40.50.12780">
    <property type="entry name" value="N-terminal domain of ligase-like"/>
    <property type="match status" value="1"/>
</dbReference>
<dbReference type="Proteomes" id="UP000302139">
    <property type="component" value="Unassembled WGS sequence"/>
</dbReference>
<accession>A0A4D4N5W5</accession>
<reference evidence="3 4" key="1">
    <citation type="submission" date="2019-04" db="EMBL/GenBank/DDBJ databases">
        <title>Draft genome sequences of Streptomyces avermitilis ATCC 31267.</title>
        <authorList>
            <person name="Komaki H."/>
            <person name="Tamura T."/>
            <person name="Hosoyama A."/>
        </authorList>
    </citation>
    <scope>NUCLEOTIDE SEQUENCE [LARGE SCALE GENOMIC DNA]</scope>
    <source>
        <strain evidence="3 4">ATCC 31267</strain>
    </source>
</reference>
<feature type="compositionally biased region" description="Basic residues" evidence="1">
    <location>
        <begin position="199"/>
        <end position="208"/>
    </location>
</feature>
<name>A0A4D4N5W5_STRAX</name>
<gene>
    <name evidence="2" type="ORF">SAV14893_090910</name>
    <name evidence="3" type="ORF">SAV31267_094370</name>
</gene>
<evidence type="ECO:0008006" key="6">
    <source>
        <dbReference type="Google" id="ProtNLM"/>
    </source>
</evidence>
<sequence length="208" mass="22630">MLSAHSPLPDLVDQLNRYRPVFLSGYATVISLLAGEQLAGRLRIAPAVVPLVAEGPGDRDHRRIRSAFRAPVVNTYGCNESLALAYGCAFGWLHVHSDWLILEPVDADHRPTSPGESFTVLLTSLCQWAQPILRYDLGDRVCCARTRARAETRSPPSRSVAAWPTCCPSRAGAAAPSGSCPWPSRPSWKASRTSTCSRSSRRRPPPSG</sequence>